<dbReference type="AlphaFoldDB" id="A0A177B626"/>
<protein>
    <submittedName>
        <fullName evidence="1">Uncharacterized protein</fullName>
    </submittedName>
</protein>
<accession>A0A177B626</accession>
<comment type="caution">
    <text evidence="1">The sequence shown here is derived from an EMBL/GenBank/DDBJ whole genome shotgun (WGS) entry which is preliminary data.</text>
</comment>
<evidence type="ECO:0000313" key="1">
    <source>
        <dbReference type="EMBL" id="OAF69152.1"/>
    </source>
</evidence>
<dbReference type="Proteomes" id="UP000078046">
    <property type="component" value="Unassembled WGS sequence"/>
</dbReference>
<evidence type="ECO:0000313" key="2">
    <source>
        <dbReference type="Proteomes" id="UP000078046"/>
    </source>
</evidence>
<dbReference type="EMBL" id="LWCA01000327">
    <property type="protein sequence ID" value="OAF69152.1"/>
    <property type="molecule type" value="Genomic_DNA"/>
</dbReference>
<gene>
    <name evidence="1" type="ORF">A3Q56_03095</name>
</gene>
<organism evidence="1 2">
    <name type="scientific">Intoshia linei</name>
    <dbReference type="NCBI Taxonomy" id="1819745"/>
    <lineage>
        <taxon>Eukaryota</taxon>
        <taxon>Metazoa</taxon>
        <taxon>Spiralia</taxon>
        <taxon>Lophotrochozoa</taxon>
        <taxon>Mesozoa</taxon>
        <taxon>Orthonectida</taxon>
        <taxon>Rhopaluridae</taxon>
        <taxon>Intoshia</taxon>
    </lineage>
</organism>
<reference evidence="1 2" key="1">
    <citation type="submission" date="2016-04" db="EMBL/GenBank/DDBJ databases">
        <title>The genome of Intoshia linei affirms orthonectids as highly simplified spiralians.</title>
        <authorList>
            <person name="Mikhailov K.V."/>
            <person name="Slusarev G.S."/>
            <person name="Nikitin M.A."/>
            <person name="Logacheva M.D."/>
            <person name="Penin A."/>
            <person name="Aleoshin V."/>
            <person name="Panchin Y.V."/>
        </authorList>
    </citation>
    <scope>NUCLEOTIDE SEQUENCE [LARGE SCALE GENOMIC DNA]</scope>
    <source>
        <strain evidence="1">Intl2013</strain>
        <tissue evidence="1">Whole animal</tissue>
    </source>
</reference>
<name>A0A177B626_9BILA</name>
<sequence>MENNLTRIGHPSQIPIYDPKTIRHWIIRVNIWRNNNSNHADEKLKGEILLVKQ</sequence>
<keyword evidence="2" id="KW-1185">Reference proteome</keyword>
<proteinExistence type="predicted"/>